<evidence type="ECO:0000313" key="3">
    <source>
        <dbReference type="EMBL" id="SEL98899.1"/>
    </source>
</evidence>
<dbReference type="Gene3D" id="2.60.40.3620">
    <property type="match status" value="1"/>
</dbReference>
<dbReference type="GO" id="GO:0030313">
    <property type="term" value="C:cell envelope"/>
    <property type="evidence" value="ECO:0007669"/>
    <property type="project" value="UniProtKB-SubCell"/>
</dbReference>
<name>A0A1H7UQ48_9STRE</name>
<dbReference type="AlphaFoldDB" id="A0A1H7UQ48"/>
<organism evidence="3 4">
    <name type="scientific">Streptococcus gallolyticus</name>
    <dbReference type="NCBI Taxonomy" id="315405"/>
    <lineage>
        <taxon>Bacteria</taxon>
        <taxon>Bacillati</taxon>
        <taxon>Bacillota</taxon>
        <taxon>Bacilli</taxon>
        <taxon>Lactobacillales</taxon>
        <taxon>Streptococcaceae</taxon>
        <taxon>Streptococcus</taxon>
    </lineage>
</organism>
<dbReference type="Pfam" id="PF09479">
    <property type="entry name" value="Flg_new"/>
    <property type="match status" value="1"/>
</dbReference>
<evidence type="ECO:0000256" key="1">
    <source>
        <dbReference type="ARBA" id="ARBA00004196"/>
    </source>
</evidence>
<feature type="chain" id="PRO_5010318399" evidence="2">
    <location>
        <begin position="22"/>
        <end position="258"/>
    </location>
</feature>
<dbReference type="InterPro" id="IPR013378">
    <property type="entry name" value="InlB-like_B-rpt"/>
</dbReference>
<dbReference type="PROSITE" id="PS51257">
    <property type="entry name" value="PROKAR_LIPOPROTEIN"/>
    <property type="match status" value="1"/>
</dbReference>
<comment type="subcellular location">
    <subcellularLocation>
        <location evidence="1">Cell envelope</location>
    </subcellularLocation>
</comment>
<protein>
    <submittedName>
        <fullName evidence="3">Listeria/Bacterioides repeat-containing protein</fullName>
    </submittedName>
</protein>
<gene>
    <name evidence="3" type="ORF">SAMN04487839_101600</name>
</gene>
<evidence type="ECO:0000313" key="4">
    <source>
        <dbReference type="Proteomes" id="UP000182764"/>
    </source>
</evidence>
<dbReference type="Proteomes" id="UP000182764">
    <property type="component" value="Unassembled WGS sequence"/>
</dbReference>
<feature type="signal peptide" evidence="2">
    <location>
        <begin position="1"/>
        <end position="21"/>
    </location>
</feature>
<evidence type="ECO:0000256" key="2">
    <source>
        <dbReference type="SAM" id="SignalP"/>
    </source>
</evidence>
<dbReference type="Gene3D" id="2.60.40.4270">
    <property type="entry name" value="Listeria-Bacteroides repeat domain"/>
    <property type="match status" value="1"/>
</dbReference>
<dbReference type="GO" id="GO:0019867">
    <property type="term" value="C:outer membrane"/>
    <property type="evidence" value="ECO:0007669"/>
    <property type="project" value="InterPro"/>
</dbReference>
<accession>A0A1H7UQ48</accession>
<keyword evidence="2" id="KW-0732">Signal</keyword>
<sequence>MKKGFYILTIAALSFTLTACSQNSQTSSSSGTSTSEVSSNKVTYYDSDGETVLKTAKVKTTEEVLEYTPTKDGKTFVGWFIKPDYSRKFTDSSELTSNLSLYAGFSTYEEDTRQFIVVGNGDSDVLKASNWGATVNDEHKLTKEDSDDSNLYTITLTLEEGDEFQFAINSSWEDQRGFGYLEATSIDGVTYFENSGGLGETSSKRSNIKVAKAGTYTFTLTTHPAEDTYDTESSEYTDENKESFNINNFDTITWTYEE</sequence>
<reference evidence="3 4" key="1">
    <citation type="submission" date="2016-10" db="EMBL/GenBank/DDBJ databases">
        <authorList>
            <person name="de Groot N.N."/>
        </authorList>
    </citation>
    <scope>NUCLEOTIDE SEQUENCE [LARGE SCALE GENOMIC DNA]</scope>
    <source>
        <strain evidence="3 4">VTM1R29</strain>
    </source>
</reference>
<dbReference type="RefSeq" id="WP_074580724.1">
    <property type="nucleotide sequence ID" value="NZ_FNFJ01000001.1"/>
</dbReference>
<dbReference type="GO" id="GO:2001070">
    <property type="term" value="F:starch binding"/>
    <property type="evidence" value="ECO:0007669"/>
    <property type="project" value="InterPro"/>
</dbReference>
<dbReference type="EMBL" id="FOBM01000001">
    <property type="protein sequence ID" value="SEL98899.1"/>
    <property type="molecule type" value="Genomic_DNA"/>
</dbReference>
<dbReference type="InterPro" id="IPR042229">
    <property type="entry name" value="Listeria/Bacterioides_rpt_sf"/>
</dbReference>
<proteinExistence type="predicted"/>